<evidence type="ECO:0000256" key="3">
    <source>
        <dbReference type="HAMAP-Rule" id="MF_02056"/>
    </source>
</evidence>
<comment type="cofactor">
    <cofactor evidence="1 3 4">
        <name>pyridoxal 5'-phosphate</name>
        <dbReference type="ChEBI" id="CHEBI:597326"/>
    </cofactor>
</comment>
<proteinExistence type="inferred from homology"/>
<comment type="pathway">
    <text evidence="3">Amino-acid biosynthesis; L-methionine biosynthesis via de novo pathway; L-homocysteine from O-succinyl-L-homoserine: step 1/1.</text>
</comment>
<keyword evidence="3" id="KW-0028">Amino-acid biosynthesis</keyword>
<dbReference type="Proteomes" id="UP001166293">
    <property type="component" value="Unassembled WGS sequence"/>
</dbReference>
<reference evidence="5" key="1">
    <citation type="submission" date="2021-06" db="EMBL/GenBank/DDBJ databases">
        <title>Thalassococcus sp. CAU 1522 isolated from sea sand, Republic of Korea.</title>
        <authorList>
            <person name="Kim W."/>
        </authorList>
    </citation>
    <scope>NUCLEOTIDE SEQUENCE</scope>
    <source>
        <strain evidence="5">CAU 1522</strain>
    </source>
</reference>
<comment type="caution">
    <text evidence="5">The sequence shown here is derived from an EMBL/GenBank/DDBJ whole genome shotgun (WGS) entry which is preliminary data.</text>
</comment>
<comment type="function">
    <text evidence="3">Catalyzes the formation of L-homocysteine from O-succinyl-L-homoserine (OSHS) and hydrogen sulfide.</text>
</comment>
<feature type="modified residue" description="N6-(pyridoxal phosphate)lysine" evidence="3">
    <location>
        <position position="207"/>
    </location>
</feature>
<keyword evidence="2 3" id="KW-0663">Pyridoxal phosphate</keyword>
<dbReference type="NCBIfam" id="TIGR01325">
    <property type="entry name" value="O_suc_HS_sulf"/>
    <property type="match status" value="1"/>
</dbReference>
<dbReference type="Pfam" id="PF01053">
    <property type="entry name" value="Cys_Met_Meta_PP"/>
    <property type="match status" value="1"/>
</dbReference>
<dbReference type="PIRSF" id="PIRSF001434">
    <property type="entry name" value="CGS"/>
    <property type="match status" value="1"/>
</dbReference>
<organism evidence="5 6">
    <name type="scientific">Thalassococcus arenae</name>
    <dbReference type="NCBI Taxonomy" id="2851652"/>
    <lineage>
        <taxon>Bacteria</taxon>
        <taxon>Pseudomonadati</taxon>
        <taxon>Pseudomonadota</taxon>
        <taxon>Alphaproteobacteria</taxon>
        <taxon>Rhodobacterales</taxon>
        <taxon>Roseobacteraceae</taxon>
        <taxon>Thalassococcus</taxon>
    </lineage>
</organism>
<comment type="catalytic activity">
    <reaction evidence="3">
        <text>O-succinyl-L-homoserine + hydrogen sulfide = L-homocysteine + succinate</text>
        <dbReference type="Rhea" id="RHEA:27826"/>
        <dbReference type="ChEBI" id="CHEBI:29919"/>
        <dbReference type="ChEBI" id="CHEBI:30031"/>
        <dbReference type="ChEBI" id="CHEBI:57661"/>
        <dbReference type="ChEBI" id="CHEBI:58199"/>
    </reaction>
</comment>
<comment type="subunit">
    <text evidence="3">Homotetramer.</text>
</comment>
<dbReference type="CDD" id="cd00614">
    <property type="entry name" value="CGS_like"/>
    <property type="match status" value="1"/>
</dbReference>
<evidence type="ECO:0000256" key="4">
    <source>
        <dbReference type="RuleBase" id="RU362118"/>
    </source>
</evidence>
<evidence type="ECO:0000256" key="1">
    <source>
        <dbReference type="ARBA" id="ARBA00001933"/>
    </source>
</evidence>
<dbReference type="RefSeq" id="WP_217778194.1">
    <property type="nucleotide sequence ID" value="NZ_JAHRWL010000001.1"/>
</dbReference>
<dbReference type="EC" id="2.5.1.-" evidence="3"/>
<evidence type="ECO:0000256" key="2">
    <source>
        <dbReference type="ARBA" id="ARBA00022898"/>
    </source>
</evidence>
<evidence type="ECO:0000313" key="6">
    <source>
        <dbReference type="Proteomes" id="UP001166293"/>
    </source>
</evidence>
<comment type="similarity">
    <text evidence="3">Belongs to the trans-sulfuration enzymes family. MetZ subfamily.</text>
</comment>
<sequence>MTKRGKRTNLVHGGTKRSQWGEVSEAIFLTQGFVYDTAEAAEARFIKTGPDEYIYGRYGNPTVAMFEERMALLEGAEDAFATASGMAAVSGALSALLKAGDHVVSARALFGSCLYVLQEILPRFGVEVTFVDGGDLDAWRAAVRPETTLVFFESMSNPTLELVDIEAISAIAHAVGAWVVVDNVFSTPIYSKAIEQGADIVVYSATKHIDGQGRTLGGVILGPRDIIRGKIEPYMKHTGGSMSPFTAWVMLKGLETIDLRVRAQTAGAKAIAEAVDGHAKIQRVIYPGLASHPDYALAQRQMGAGGTMLSIVLGGGKAAAFRFLNALQVFVISNNLGDAKSIATHPATTTHQRLTPEQRAAMGFGDGLVRLSVGIEDPDDLVADILAALDAV</sequence>
<name>A0ABS6N2F2_9RHOB</name>
<accession>A0ABS6N2F2</accession>
<dbReference type="EMBL" id="JAHRWL010000001">
    <property type="protein sequence ID" value="MBV2358197.1"/>
    <property type="molecule type" value="Genomic_DNA"/>
</dbReference>
<dbReference type="PANTHER" id="PTHR11808">
    <property type="entry name" value="TRANS-SULFURATION ENZYME FAMILY MEMBER"/>
    <property type="match status" value="1"/>
</dbReference>
<keyword evidence="6" id="KW-1185">Reference proteome</keyword>
<dbReference type="HAMAP" id="MF_02056">
    <property type="entry name" value="MetZ"/>
    <property type="match status" value="1"/>
</dbReference>
<keyword evidence="3" id="KW-0486">Methionine biosynthesis</keyword>
<dbReference type="InterPro" id="IPR006234">
    <property type="entry name" value="O-succ-hSer_sulfhydrylase"/>
</dbReference>
<evidence type="ECO:0000313" key="5">
    <source>
        <dbReference type="EMBL" id="MBV2358197.1"/>
    </source>
</evidence>
<protein>
    <recommendedName>
        <fullName evidence="3">O-succinylhomoserine sulfhydrylase</fullName>
        <shortName evidence="3">OSH sulfhydrylase</shortName>
        <shortName evidence="3">OSHS sulfhydrylase</shortName>
        <ecNumber evidence="3">2.5.1.-</ecNumber>
    </recommendedName>
</protein>
<dbReference type="InterPro" id="IPR000277">
    <property type="entry name" value="Cys/Met-Metab_PyrdxlP-dep_enz"/>
</dbReference>
<keyword evidence="3" id="KW-0808">Transferase</keyword>
<gene>
    <name evidence="3 5" type="primary">metZ</name>
    <name evidence="5" type="ORF">KUH32_00280</name>
</gene>
<dbReference type="PANTHER" id="PTHR11808:SF80">
    <property type="entry name" value="CYSTATHIONINE GAMMA-LYASE"/>
    <property type="match status" value="1"/>
</dbReference>